<dbReference type="GeneID" id="27352307"/>
<reference evidence="2 3" key="1">
    <citation type="submission" date="2015-01" db="EMBL/GenBank/DDBJ databases">
        <title>The Genome Sequence of Exophiala oligosperma CBS72588.</title>
        <authorList>
            <consortium name="The Broad Institute Genomics Platform"/>
            <person name="Cuomo C."/>
            <person name="de Hoog S."/>
            <person name="Gorbushina A."/>
            <person name="Stielow B."/>
            <person name="Teixiera M."/>
            <person name="Abouelleil A."/>
            <person name="Chapman S.B."/>
            <person name="Priest M."/>
            <person name="Young S.K."/>
            <person name="Wortman J."/>
            <person name="Nusbaum C."/>
            <person name="Birren B."/>
        </authorList>
    </citation>
    <scope>NUCLEOTIDE SEQUENCE [LARGE SCALE GENOMIC DNA]</scope>
    <source>
        <strain evidence="2 3">CBS 72588</strain>
    </source>
</reference>
<evidence type="ECO:0000313" key="2">
    <source>
        <dbReference type="EMBL" id="KIW47541.1"/>
    </source>
</evidence>
<sequence>MVVSHLTSKTGKRHLPTESNDFPTAASHGLYIDTTHAKDRRWILSSIGYQAVLILGRDGMDGYSSEVVQGAPKGLPMCLCSKVWIWCLVLTGRGRISRRVDGVEQHMLLGQFTRELPNGETRRGNLGGTYPAQMLI</sequence>
<protein>
    <submittedName>
        <fullName evidence="2">Uncharacterized protein</fullName>
    </submittedName>
</protein>
<organism evidence="2 3">
    <name type="scientific">Exophiala oligosperma</name>
    <dbReference type="NCBI Taxonomy" id="215243"/>
    <lineage>
        <taxon>Eukaryota</taxon>
        <taxon>Fungi</taxon>
        <taxon>Dikarya</taxon>
        <taxon>Ascomycota</taxon>
        <taxon>Pezizomycotina</taxon>
        <taxon>Eurotiomycetes</taxon>
        <taxon>Chaetothyriomycetidae</taxon>
        <taxon>Chaetothyriales</taxon>
        <taxon>Herpotrichiellaceae</taxon>
        <taxon>Exophiala</taxon>
    </lineage>
</organism>
<gene>
    <name evidence="2" type="ORF">PV06_00233</name>
</gene>
<dbReference type="RefSeq" id="XP_016267757.1">
    <property type="nucleotide sequence ID" value="XM_016400704.1"/>
</dbReference>
<evidence type="ECO:0000313" key="3">
    <source>
        <dbReference type="Proteomes" id="UP000053342"/>
    </source>
</evidence>
<keyword evidence="3" id="KW-1185">Reference proteome</keyword>
<dbReference type="VEuPathDB" id="FungiDB:PV06_00233"/>
<proteinExistence type="predicted"/>
<dbReference type="HOGENOM" id="CLU_1875450_0_0_1"/>
<dbReference type="EMBL" id="KN847332">
    <property type="protein sequence ID" value="KIW47541.1"/>
    <property type="molecule type" value="Genomic_DNA"/>
</dbReference>
<name>A0A0D2B5M7_9EURO</name>
<accession>A0A0D2B5M7</accession>
<dbReference type="Proteomes" id="UP000053342">
    <property type="component" value="Unassembled WGS sequence"/>
</dbReference>
<dbReference type="AlphaFoldDB" id="A0A0D2B5M7"/>
<feature type="region of interest" description="Disordered" evidence="1">
    <location>
        <begin position="1"/>
        <end position="20"/>
    </location>
</feature>
<evidence type="ECO:0000256" key="1">
    <source>
        <dbReference type="SAM" id="MobiDB-lite"/>
    </source>
</evidence>